<reference evidence="1 2" key="1">
    <citation type="submission" date="2019-04" db="EMBL/GenBank/DDBJ databases">
        <title>Draft, Whole-Genome Sequence of the Anthracene-degrading Mycobacterium frederiksbergense LB501T, Isolated from a Polycyclic Aromatic Hydrocarbon (PAH)-Contaminated Soil.</title>
        <authorList>
            <person name="Augelletti F."/>
        </authorList>
    </citation>
    <scope>NUCLEOTIDE SEQUENCE [LARGE SCALE GENOMIC DNA]</scope>
    <source>
        <strain evidence="1 2">LB 501T</strain>
        <plasmid evidence="1 2">unnamed1</plasmid>
    </source>
</reference>
<keyword evidence="2" id="KW-1185">Reference proteome</keyword>
<proteinExistence type="predicted"/>
<evidence type="ECO:0000313" key="2">
    <source>
        <dbReference type="Proteomes" id="UP000501849"/>
    </source>
</evidence>
<geneLocation type="plasmid" evidence="1 2">
    <name>unnamed1</name>
</geneLocation>
<dbReference type="EMBL" id="CP038797">
    <property type="protein sequence ID" value="QIV79599.1"/>
    <property type="molecule type" value="Genomic_DNA"/>
</dbReference>
<dbReference type="AlphaFoldDB" id="A0A6H0RZD5"/>
<dbReference type="KEGG" id="mfre:EXE63_00700"/>
<evidence type="ECO:0000313" key="1">
    <source>
        <dbReference type="EMBL" id="QIV79599.1"/>
    </source>
</evidence>
<protein>
    <submittedName>
        <fullName evidence="1">Uncharacterized protein</fullName>
    </submittedName>
</protein>
<organism evidence="1 2">
    <name type="scientific">Mycolicibacterium frederiksbergense</name>
    <dbReference type="NCBI Taxonomy" id="117567"/>
    <lineage>
        <taxon>Bacteria</taxon>
        <taxon>Bacillati</taxon>
        <taxon>Actinomycetota</taxon>
        <taxon>Actinomycetes</taxon>
        <taxon>Mycobacteriales</taxon>
        <taxon>Mycobacteriaceae</taxon>
        <taxon>Mycolicibacterium</taxon>
    </lineage>
</organism>
<dbReference type="RefSeq" id="WP_168140383.1">
    <property type="nucleotide sequence ID" value="NZ_CP038797.1"/>
</dbReference>
<gene>
    <name evidence="1" type="ORF">EXE63_00700</name>
</gene>
<sequence>MSIDYVSLPAAELVFAVSGRERHIVTSEAAGVALEFAGGDPRLAHASALCRRVAKLAPAWGPYSREAALEYGPRCPDCAWILALHRGDVDEEIAAFTTVNGFDAAVITARLGEDFGERLLDKIAHDPALWQGADRLGPSHRSQLLGHTTRHLPTVAVCQECAEIGIANAHGYGATCPEVGIICPGCTVAADGVWAGEWEGTVLAECTVSAPCSVLTTLAAHYEISCPAVPVRDRTSVAEEQFTPTEQKGG</sequence>
<dbReference type="Proteomes" id="UP000501849">
    <property type="component" value="Plasmid unnamed1"/>
</dbReference>
<accession>A0A6H0RZD5</accession>
<keyword evidence="1" id="KW-0614">Plasmid</keyword>
<name>A0A6H0RZD5_9MYCO</name>